<proteinExistence type="predicted"/>
<evidence type="ECO:0000313" key="2">
    <source>
        <dbReference type="EMBL" id="CAL1543130.1"/>
    </source>
</evidence>
<dbReference type="AlphaFoldDB" id="A0AAV2I8L1"/>
<feature type="non-terminal residue" evidence="2">
    <location>
        <position position="1"/>
    </location>
</feature>
<gene>
    <name evidence="2" type="ORF">GSLYS_00016664001</name>
</gene>
<dbReference type="EMBL" id="CAXITT010000527">
    <property type="protein sequence ID" value="CAL1543130.1"/>
    <property type="molecule type" value="Genomic_DNA"/>
</dbReference>
<comment type="caution">
    <text evidence="2">The sequence shown here is derived from an EMBL/GenBank/DDBJ whole genome shotgun (WGS) entry which is preliminary data.</text>
</comment>
<keyword evidence="3" id="KW-1185">Reference proteome</keyword>
<dbReference type="Pfam" id="PF17517">
    <property type="entry name" value="IgGFc_binding"/>
    <property type="match status" value="1"/>
</dbReference>
<sequence length="129" mass="14370">LLQLTPCLETVDQSVDKGDSSLSLIIPNSLFYVRYIWMTPHTNTTDYTIVVIRSDELSHLELNHVRVVTNITAYNVPGDGDYQIINLMVPKGVNTLTTKPVARFGCYLFGKGAGESYMHPVGFYVSSIL</sequence>
<protein>
    <recommendedName>
        <fullName evidence="1">IgGFc-binding protein N-terminal domain-containing protein</fullName>
    </recommendedName>
</protein>
<accession>A0AAV2I8L1</accession>
<dbReference type="InterPro" id="IPR035234">
    <property type="entry name" value="IgGFc-bd_N"/>
</dbReference>
<feature type="domain" description="IgGFc-binding protein N-terminal" evidence="1">
    <location>
        <begin position="14"/>
        <end position="110"/>
    </location>
</feature>
<dbReference type="Proteomes" id="UP001497497">
    <property type="component" value="Unassembled WGS sequence"/>
</dbReference>
<reference evidence="2 3" key="1">
    <citation type="submission" date="2024-04" db="EMBL/GenBank/DDBJ databases">
        <authorList>
            <consortium name="Genoscope - CEA"/>
            <person name="William W."/>
        </authorList>
    </citation>
    <scope>NUCLEOTIDE SEQUENCE [LARGE SCALE GENOMIC DNA]</scope>
</reference>
<name>A0AAV2I8L1_LYMST</name>
<organism evidence="2 3">
    <name type="scientific">Lymnaea stagnalis</name>
    <name type="common">Great pond snail</name>
    <name type="synonym">Helix stagnalis</name>
    <dbReference type="NCBI Taxonomy" id="6523"/>
    <lineage>
        <taxon>Eukaryota</taxon>
        <taxon>Metazoa</taxon>
        <taxon>Spiralia</taxon>
        <taxon>Lophotrochozoa</taxon>
        <taxon>Mollusca</taxon>
        <taxon>Gastropoda</taxon>
        <taxon>Heterobranchia</taxon>
        <taxon>Euthyneura</taxon>
        <taxon>Panpulmonata</taxon>
        <taxon>Hygrophila</taxon>
        <taxon>Lymnaeoidea</taxon>
        <taxon>Lymnaeidae</taxon>
        <taxon>Lymnaea</taxon>
    </lineage>
</organism>
<evidence type="ECO:0000259" key="1">
    <source>
        <dbReference type="Pfam" id="PF17517"/>
    </source>
</evidence>
<evidence type="ECO:0000313" key="3">
    <source>
        <dbReference type="Proteomes" id="UP001497497"/>
    </source>
</evidence>